<dbReference type="KEGG" id="haad:MW046_19080"/>
<dbReference type="GeneID" id="71930197"/>
<dbReference type="AlphaFoldDB" id="A0A8U0A7S4"/>
<keyword evidence="1" id="KW-1133">Transmembrane helix</keyword>
<evidence type="ECO:0000256" key="1">
    <source>
        <dbReference type="SAM" id="Phobius"/>
    </source>
</evidence>
<keyword evidence="1" id="KW-0472">Membrane</keyword>
<organism evidence="2 3">
    <name type="scientific">Halocatena salina</name>
    <dbReference type="NCBI Taxonomy" id="2934340"/>
    <lineage>
        <taxon>Archaea</taxon>
        <taxon>Methanobacteriati</taxon>
        <taxon>Methanobacteriota</taxon>
        <taxon>Stenosarchaea group</taxon>
        <taxon>Halobacteria</taxon>
        <taxon>Halobacteriales</taxon>
        <taxon>Natronomonadaceae</taxon>
        <taxon>Halocatena</taxon>
    </lineage>
</organism>
<protein>
    <submittedName>
        <fullName evidence="2">Uncharacterized protein</fullName>
    </submittedName>
</protein>
<gene>
    <name evidence="2" type="ORF">MW046_19080</name>
</gene>
<dbReference type="RefSeq" id="WP_247995905.1">
    <property type="nucleotide sequence ID" value="NZ_CP096023.1"/>
</dbReference>
<accession>A0A8U0A7S4</accession>
<proteinExistence type="predicted"/>
<keyword evidence="3" id="KW-1185">Reference proteome</keyword>
<keyword evidence="1" id="KW-0812">Transmembrane</keyword>
<feature type="transmembrane region" description="Helical" evidence="1">
    <location>
        <begin position="49"/>
        <end position="75"/>
    </location>
</feature>
<name>A0A8U0A7S4_9EURY</name>
<evidence type="ECO:0000313" key="3">
    <source>
        <dbReference type="Proteomes" id="UP000831768"/>
    </source>
</evidence>
<evidence type="ECO:0000313" key="2">
    <source>
        <dbReference type="EMBL" id="UPM45251.1"/>
    </source>
</evidence>
<dbReference type="EMBL" id="CP096023">
    <property type="protein sequence ID" value="UPM45251.1"/>
    <property type="molecule type" value="Genomic_DNA"/>
</dbReference>
<geneLocation type="plasmid" evidence="2 3">
    <name>unnamed4</name>
</geneLocation>
<reference evidence="2" key="1">
    <citation type="submission" date="2022-04" db="EMBL/GenBank/DDBJ databases">
        <title>Halocatena sp. nov., isolated from a salt lake.</title>
        <authorList>
            <person name="Cui H.-L."/>
        </authorList>
    </citation>
    <scope>NUCLEOTIDE SEQUENCE</scope>
    <source>
        <strain evidence="2">AD-1</strain>
        <plasmid evidence="2">unnamed4</plasmid>
    </source>
</reference>
<keyword evidence="2" id="KW-0614">Plasmid</keyword>
<sequence>MPALAGQGAAPTAVTADMFVLSRINLFVDNSPNMLLSGFDRIECRVDPLIVGVGVVVAVSVAVGLVVVTVAGGVAV</sequence>
<dbReference type="Proteomes" id="UP000831768">
    <property type="component" value="Plasmid unnamed4"/>
</dbReference>